<sequence>MKKWKTILKNQTAIPDEELSVINALSFLQVQRLKSGISQTELAKRTGLTQPQIARIEKLDSTPTLETLNKYAKGLGLQIKLTISKVVV</sequence>
<accession>A0A558LXW3</accession>
<gene>
    <name evidence="1" type="ORF">F6H94_06640</name>
</gene>
<evidence type="ECO:0000313" key="2">
    <source>
        <dbReference type="Proteomes" id="UP000327236"/>
    </source>
</evidence>
<dbReference type="SUPFAM" id="SSF47413">
    <property type="entry name" value="lambda repressor-like DNA-binding domains"/>
    <property type="match status" value="1"/>
</dbReference>
<protein>
    <submittedName>
        <fullName evidence="1">Helix-turn-helix transcriptional regulator</fullName>
    </submittedName>
</protein>
<dbReference type="EMBL" id="VYWW01000030">
    <property type="protein sequence ID" value="KAA9321362.1"/>
    <property type="molecule type" value="Genomic_DNA"/>
</dbReference>
<dbReference type="GO" id="GO:0003677">
    <property type="term" value="F:DNA binding"/>
    <property type="evidence" value="ECO:0007669"/>
    <property type="project" value="InterPro"/>
</dbReference>
<proteinExistence type="predicted"/>
<dbReference type="Proteomes" id="UP000327236">
    <property type="component" value="Unassembled WGS sequence"/>
</dbReference>
<dbReference type="RefSeq" id="WP_006588493.1">
    <property type="nucleotide sequence ID" value="NZ_CATOUX010000003.1"/>
</dbReference>
<reference evidence="1 2" key="1">
    <citation type="submission" date="2019-09" db="EMBL/GenBank/DDBJ databases">
        <title>Draft genome sequence assemblies of isolates from the urinary tract.</title>
        <authorList>
            <person name="Mores C.R."/>
            <person name="Putonti C."/>
            <person name="Wolfe A.J."/>
        </authorList>
    </citation>
    <scope>NUCLEOTIDE SEQUENCE [LARGE SCALE GENOMIC DNA]</scope>
    <source>
        <strain evidence="1 2">UMB246</strain>
    </source>
</reference>
<dbReference type="PROSITE" id="PS50943">
    <property type="entry name" value="HTH_CROC1"/>
    <property type="match status" value="1"/>
</dbReference>
<dbReference type="Gene3D" id="1.10.260.40">
    <property type="entry name" value="lambda repressor-like DNA-binding domains"/>
    <property type="match status" value="1"/>
</dbReference>
<dbReference type="SMART" id="SM00530">
    <property type="entry name" value="HTH_XRE"/>
    <property type="match status" value="1"/>
</dbReference>
<dbReference type="InterPro" id="IPR010982">
    <property type="entry name" value="Lambda_DNA-bd_dom_sf"/>
</dbReference>
<name>A0A558LXW3_LACJE</name>
<evidence type="ECO:0000313" key="1">
    <source>
        <dbReference type="EMBL" id="KAA9321362.1"/>
    </source>
</evidence>
<comment type="caution">
    <text evidence="1">The sequence shown here is derived from an EMBL/GenBank/DDBJ whole genome shotgun (WGS) entry which is preliminary data.</text>
</comment>
<dbReference type="AlphaFoldDB" id="A0A558LXW3"/>
<organism evidence="1 2">
    <name type="scientific">Lactobacillus jensenii</name>
    <dbReference type="NCBI Taxonomy" id="109790"/>
    <lineage>
        <taxon>Bacteria</taxon>
        <taxon>Bacillati</taxon>
        <taxon>Bacillota</taxon>
        <taxon>Bacilli</taxon>
        <taxon>Lactobacillales</taxon>
        <taxon>Lactobacillaceae</taxon>
        <taxon>Lactobacillus</taxon>
    </lineage>
</organism>
<dbReference type="Pfam" id="PF01381">
    <property type="entry name" value="HTH_3"/>
    <property type="match status" value="1"/>
</dbReference>
<dbReference type="CDD" id="cd00093">
    <property type="entry name" value="HTH_XRE"/>
    <property type="match status" value="1"/>
</dbReference>
<dbReference type="InterPro" id="IPR001387">
    <property type="entry name" value="Cro/C1-type_HTH"/>
</dbReference>
<dbReference type="OrthoDB" id="2325690at2"/>